<accession>A0AAN6JMX8</accession>
<feature type="compositionally biased region" description="Basic and acidic residues" evidence="4">
    <location>
        <begin position="303"/>
        <end position="332"/>
    </location>
</feature>
<organism evidence="6 7">
    <name type="scientific">Tilletia horrida</name>
    <dbReference type="NCBI Taxonomy" id="155126"/>
    <lineage>
        <taxon>Eukaryota</taxon>
        <taxon>Fungi</taxon>
        <taxon>Dikarya</taxon>
        <taxon>Basidiomycota</taxon>
        <taxon>Ustilaginomycotina</taxon>
        <taxon>Exobasidiomycetes</taxon>
        <taxon>Tilletiales</taxon>
        <taxon>Tilletiaceae</taxon>
        <taxon>Tilletia</taxon>
    </lineage>
</organism>
<dbReference type="GO" id="GO:0005739">
    <property type="term" value="C:mitochondrion"/>
    <property type="evidence" value="ECO:0007669"/>
    <property type="project" value="TreeGrafter"/>
</dbReference>
<dbReference type="EMBL" id="JAPDMQ010000007">
    <property type="protein sequence ID" value="KAK0540813.1"/>
    <property type="molecule type" value="Genomic_DNA"/>
</dbReference>
<dbReference type="InterPro" id="IPR002661">
    <property type="entry name" value="Ribosome_recyc_fac"/>
</dbReference>
<dbReference type="AlphaFoldDB" id="A0AAN6JMX8"/>
<gene>
    <name evidence="6" type="ORF">OC842_000266</name>
</gene>
<keyword evidence="7" id="KW-1185">Reference proteome</keyword>
<proteinExistence type="inferred from homology"/>
<comment type="caution">
    <text evidence="6">The sequence shown here is derived from an EMBL/GenBank/DDBJ whole genome shotgun (WGS) entry which is preliminary data.</text>
</comment>
<dbReference type="SUPFAM" id="SSF55194">
    <property type="entry name" value="Ribosome recycling factor, RRF"/>
    <property type="match status" value="1"/>
</dbReference>
<evidence type="ECO:0000256" key="4">
    <source>
        <dbReference type="SAM" id="MobiDB-lite"/>
    </source>
</evidence>
<name>A0AAN6JMX8_9BASI</name>
<evidence type="ECO:0000313" key="7">
    <source>
        <dbReference type="Proteomes" id="UP001176521"/>
    </source>
</evidence>
<dbReference type="Gene3D" id="3.30.1360.40">
    <property type="match status" value="1"/>
</dbReference>
<reference evidence="6" key="1">
    <citation type="journal article" date="2023" name="PhytoFront">
        <title>Draft Genome Resources of Seven Strains of Tilletia horrida, Causal Agent of Kernel Smut of Rice.</title>
        <authorList>
            <person name="Khanal S."/>
            <person name="Antony Babu S."/>
            <person name="Zhou X.G."/>
        </authorList>
    </citation>
    <scope>NUCLEOTIDE SEQUENCE</scope>
    <source>
        <strain evidence="6">TX3</strain>
    </source>
</reference>
<feature type="domain" description="Ribosome recycling factor" evidence="5">
    <location>
        <begin position="180"/>
        <end position="347"/>
    </location>
</feature>
<dbReference type="PANTHER" id="PTHR20982">
    <property type="entry name" value="RIBOSOME RECYCLING FACTOR"/>
    <property type="match status" value="1"/>
</dbReference>
<feature type="compositionally biased region" description="Polar residues" evidence="4">
    <location>
        <begin position="50"/>
        <end position="64"/>
    </location>
</feature>
<evidence type="ECO:0000313" key="6">
    <source>
        <dbReference type="EMBL" id="KAK0540813.1"/>
    </source>
</evidence>
<evidence type="ECO:0000256" key="3">
    <source>
        <dbReference type="ARBA" id="ARBA00024909"/>
    </source>
</evidence>
<dbReference type="GO" id="GO:0043023">
    <property type="term" value="F:ribosomal large subunit binding"/>
    <property type="evidence" value="ECO:0007669"/>
    <property type="project" value="TreeGrafter"/>
</dbReference>
<dbReference type="Gene3D" id="1.10.132.20">
    <property type="entry name" value="Ribosome-recycling factor"/>
    <property type="match status" value="1"/>
</dbReference>
<dbReference type="Pfam" id="PF01765">
    <property type="entry name" value="RRF"/>
    <property type="match status" value="1"/>
</dbReference>
<dbReference type="Proteomes" id="UP001176521">
    <property type="component" value="Unassembled WGS sequence"/>
</dbReference>
<keyword evidence="2" id="KW-0648">Protein biosynthesis</keyword>
<comment type="function">
    <text evidence="3">Necessary for protein synthesis in mitochondria. Functions as a ribosome recycling factor in mitochondria.</text>
</comment>
<protein>
    <recommendedName>
        <fullName evidence="5">Ribosome recycling factor domain-containing protein</fullName>
    </recommendedName>
</protein>
<dbReference type="InterPro" id="IPR036191">
    <property type="entry name" value="RRF_sf"/>
</dbReference>
<feature type="region of interest" description="Disordered" evidence="4">
    <location>
        <begin position="303"/>
        <end position="334"/>
    </location>
</feature>
<evidence type="ECO:0000259" key="5">
    <source>
        <dbReference type="Pfam" id="PF01765"/>
    </source>
</evidence>
<feature type="compositionally biased region" description="Basic residues" evidence="4">
    <location>
        <begin position="106"/>
        <end position="125"/>
    </location>
</feature>
<dbReference type="InterPro" id="IPR023584">
    <property type="entry name" value="Ribosome_recyc_fac_dom"/>
</dbReference>
<feature type="compositionally biased region" description="Acidic residues" evidence="4">
    <location>
        <begin position="86"/>
        <end position="98"/>
    </location>
</feature>
<feature type="region of interest" description="Disordered" evidence="4">
    <location>
        <begin position="49"/>
        <end position="144"/>
    </location>
</feature>
<dbReference type="GO" id="GO:0006412">
    <property type="term" value="P:translation"/>
    <property type="evidence" value="ECO:0007669"/>
    <property type="project" value="UniProtKB-KW"/>
</dbReference>
<dbReference type="PANTHER" id="PTHR20982:SF3">
    <property type="entry name" value="MITOCHONDRIAL RIBOSOME RECYCLING FACTOR PSEUDO 1"/>
    <property type="match status" value="1"/>
</dbReference>
<evidence type="ECO:0000256" key="1">
    <source>
        <dbReference type="ARBA" id="ARBA00005912"/>
    </source>
</evidence>
<sequence length="352" mass="37875">MATLLPRITRGASGCAAFLREAVRVGSTQPPALGCGSSRSIFARAAVPAAQSSQGGWATPTSRPGPTVSVRFYAKGKKGKGRRSDEDDEEVSDYDDDVPVLNTRGKGAKGAKSKPHGSKSKHGGHPHREHEAAQSGDGVATTTRNQELPGEKFDLAQLGENMQRAVQRCRETVSSMVGMMGRPDPAILDSVRVPLATGNEGNKGEPIEKASHPLLELATVGVRDGALWVTCYDPDTVKQVERGIYLAELGLTPQVIQTEDEAVVKIPIPRPTAETRAKLLKDIARICENARVSIRAARHQGQKDLAADQKNKIVGSEEARKEGKKLDDETKQHTAAVDKLLEEMKNKVERAS</sequence>
<evidence type="ECO:0000256" key="2">
    <source>
        <dbReference type="ARBA" id="ARBA00022917"/>
    </source>
</evidence>
<comment type="similarity">
    <text evidence="1">Belongs to the RRF family.</text>
</comment>